<gene>
    <name evidence="1" type="ORF">E4L96_22935</name>
</gene>
<sequence length="221" mass="23694">MLALFTLVPGTASAQVTASVAAFSDLQARGMTLNDGRPALQGSVNLDSASGWYGGASAAQAKLPFTRTHALWQAYAGYAARLGNEGSWEAGATRYAYRGATGYDFSEVFAGVSWKQISTRVYYSPHYYGLQGRSLYAEVNGGLALANGLELQAHIGRLNARAGEYWYGTTARTDLRLALAWSIDAWSLSAAWTGMRGDRGWYGTTVSGQARAFSAGLAYHF</sequence>
<evidence type="ECO:0000313" key="2">
    <source>
        <dbReference type="Proteomes" id="UP000298438"/>
    </source>
</evidence>
<dbReference type="RefSeq" id="WP_135209543.1">
    <property type="nucleotide sequence ID" value="NZ_SPVF01000274.1"/>
</dbReference>
<protein>
    <recommendedName>
        <fullName evidence="3">YaiO family outer membrane beta-barrel protein</fullName>
    </recommendedName>
</protein>
<dbReference type="EMBL" id="SPVF01000274">
    <property type="protein sequence ID" value="TFW10677.1"/>
    <property type="molecule type" value="Genomic_DNA"/>
</dbReference>
<proteinExistence type="predicted"/>
<dbReference type="Pfam" id="PF09694">
    <property type="entry name" value="Gcw_chp"/>
    <property type="match status" value="1"/>
</dbReference>
<evidence type="ECO:0008006" key="3">
    <source>
        <dbReference type="Google" id="ProtNLM"/>
    </source>
</evidence>
<keyword evidence="2" id="KW-1185">Reference proteome</keyword>
<evidence type="ECO:0000313" key="1">
    <source>
        <dbReference type="EMBL" id="TFW10677.1"/>
    </source>
</evidence>
<organism evidence="1 2">
    <name type="scientific">Zemynaea arenosa</name>
    <dbReference type="NCBI Taxonomy" id="2561931"/>
    <lineage>
        <taxon>Bacteria</taxon>
        <taxon>Pseudomonadati</taxon>
        <taxon>Pseudomonadota</taxon>
        <taxon>Betaproteobacteria</taxon>
        <taxon>Burkholderiales</taxon>
        <taxon>Oxalobacteraceae</taxon>
        <taxon>Telluria group</taxon>
        <taxon>Zemynaea</taxon>
    </lineage>
</organism>
<dbReference type="NCBIfam" id="TIGR02001">
    <property type="entry name" value="gcw_chp"/>
    <property type="match status" value="1"/>
</dbReference>
<reference evidence="1 2" key="1">
    <citation type="submission" date="2019-03" db="EMBL/GenBank/DDBJ databases">
        <title>Draft Genome Sequence of Massilia arenosa sp. nov., a Novel Massilia Species Isolated from a Sandy-loam Maize Soil.</title>
        <authorList>
            <person name="Raths R."/>
            <person name="Peta V."/>
            <person name="Bucking H."/>
        </authorList>
    </citation>
    <scope>NUCLEOTIDE SEQUENCE [LARGE SCALE GENOMIC DNA]</scope>
    <source>
        <strain evidence="1 2">MC02</strain>
    </source>
</reference>
<dbReference type="AlphaFoldDB" id="A0A4Y9RN20"/>
<dbReference type="InterPro" id="IPR010239">
    <property type="entry name" value="CHP02001"/>
</dbReference>
<comment type="caution">
    <text evidence="1">The sequence shown here is derived from an EMBL/GenBank/DDBJ whole genome shotgun (WGS) entry which is preliminary data.</text>
</comment>
<accession>A0A4Y9RN20</accession>
<dbReference type="Proteomes" id="UP000298438">
    <property type="component" value="Unassembled WGS sequence"/>
</dbReference>
<name>A0A4Y9RN20_9BURK</name>
<dbReference type="OrthoDB" id="9793561at2"/>